<proteinExistence type="predicted"/>
<dbReference type="InterPro" id="IPR008949">
    <property type="entry name" value="Isoprenoid_synthase_dom_sf"/>
</dbReference>
<dbReference type="PANTHER" id="PTHR31225:SF83">
    <property type="entry name" value="(R)-LINALOOL SYNTHASE TPS5, CHLOROPLASTIC"/>
    <property type="match status" value="1"/>
</dbReference>
<dbReference type="AlphaFoldDB" id="A0AAF0QVL2"/>
<dbReference type="PANTHER" id="PTHR31225">
    <property type="entry name" value="OS04G0344100 PROTEIN-RELATED"/>
    <property type="match status" value="1"/>
</dbReference>
<dbReference type="InterPro" id="IPR008930">
    <property type="entry name" value="Terpenoid_cyclase/PrenylTrfase"/>
</dbReference>
<evidence type="ECO:0000313" key="5">
    <source>
        <dbReference type="EMBL" id="WMV31197.1"/>
    </source>
</evidence>
<evidence type="ECO:0000256" key="2">
    <source>
        <dbReference type="ARBA" id="ARBA00022723"/>
    </source>
</evidence>
<dbReference type="Proteomes" id="UP001234989">
    <property type="component" value="Chromosome 5"/>
</dbReference>
<dbReference type="InterPro" id="IPR036965">
    <property type="entry name" value="Terpene_synth_N_sf"/>
</dbReference>
<protein>
    <submittedName>
        <fullName evidence="5">Uncharacterized protein</fullName>
    </submittedName>
</protein>
<dbReference type="SFLD" id="SFLDG01019">
    <property type="entry name" value="Terpene_Cyclase_Like_1_C_Termi"/>
    <property type="match status" value="1"/>
</dbReference>
<dbReference type="SUPFAM" id="SSF48239">
    <property type="entry name" value="Terpenoid cyclases/Protein prenyltransferases"/>
    <property type="match status" value="1"/>
</dbReference>
<dbReference type="InterPro" id="IPR001906">
    <property type="entry name" value="Terpene_synth_N"/>
</dbReference>
<dbReference type="FunFam" id="1.10.600.10:FF:000007">
    <property type="entry name" value="Isoprene synthase, chloroplastic"/>
    <property type="match status" value="1"/>
</dbReference>
<dbReference type="GO" id="GO:0016102">
    <property type="term" value="P:diterpenoid biosynthetic process"/>
    <property type="evidence" value="ECO:0007669"/>
    <property type="project" value="InterPro"/>
</dbReference>
<sequence length="490" mass="56904">MDAILFNNTGMVTSRRAPPITLLSRGQPSLVVLSKGCLSTAGKIKFADPNPNTIRRSGNYKPTTWDFQYIQSIDNNYVGDMYMERLDEVKKEMKKNLMMMVEGSIQELDVKLELIDNLERLGVSYHFKDEIMQILKSIHDQNVATGYSLYSTALKFRLFRQYDFHISQELAKLDFNIVQATHQQDLRILSRWWKNAGLVEKLPFSRDILVENMFWAVGALFEPQHSYFRRLITKVIVFISIIDDIYDVYGTLDELELFTLAIQRWDTKAMEQLPGYMKVCYLALINIINEVAYEVLKNHDINVLPYLTKSWADLCKSYLQEAKWYHNGYKPNFEEYMDNARISIAVPMVLVHSLFLVTNKITKEALESLTNYPDIIRWSATIFRFTDDLGTSSDELKRGDVSKSIQCYMNEKGASEEEAREHITFLIKETWEAMNTAQRKNSPFSETFIEIVKNITRTSHFMYLHNDVKSSISKILFEPIIIPNVALALK</sequence>
<evidence type="ECO:0000259" key="3">
    <source>
        <dbReference type="Pfam" id="PF01397"/>
    </source>
</evidence>
<dbReference type="Pfam" id="PF03936">
    <property type="entry name" value="Terpene_synth_C"/>
    <property type="match status" value="1"/>
</dbReference>
<dbReference type="GO" id="GO:0000287">
    <property type="term" value="F:magnesium ion binding"/>
    <property type="evidence" value="ECO:0007669"/>
    <property type="project" value="InterPro"/>
</dbReference>
<dbReference type="Gene3D" id="1.50.10.130">
    <property type="entry name" value="Terpene synthase, N-terminal domain"/>
    <property type="match status" value="1"/>
</dbReference>
<dbReference type="Gene3D" id="1.10.600.10">
    <property type="entry name" value="Farnesyl Diphosphate Synthase"/>
    <property type="match status" value="1"/>
</dbReference>
<dbReference type="SUPFAM" id="SSF48576">
    <property type="entry name" value="Terpenoid synthases"/>
    <property type="match status" value="1"/>
</dbReference>
<evidence type="ECO:0000313" key="6">
    <source>
        <dbReference type="Proteomes" id="UP001234989"/>
    </source>
</evidence>
<dbReference type="CDD" id="cd00684">
    <property type="entry name" value="Terpene_cyclase_plant_C1"/>
    <property type="match status" value="1"/>
</dbReference>
<name>A0AAF0QVL2_SOLVR</name>
<evidence type="ECO:0000259" key="4">
    <source>
        <dbReference type="Pfam" id="PF03936"/>
    </source>
</evidence>
<accession>A0AAF0QVL2</accession>
<comment type="pathway">
    <text evidence="1">Secondary metabolite biosynthesis; terpenoid biosynthesis.</text>
</comment>
<organism evidence="5 6">
    <name type="scientific">Solanum verrucosum</name>
    <dbReference type="NCBI Taxonomy" id="315347"/>
    <lineage>
        <taxon>Eukaryota</taxon>
        <taxon>Viridiplantae</taxon>
        <taxon>Streptophyta</taxon>
        <taxon>Embryophyta</taxon>
        <taxon>Tracheophyta</taxon>
        <taxon>Spermatophyta</taxon>
        <taxon>Magnoliopsida</taxon>
        <taxon>eudicotyledons</taxon>
        <taxon>Gunneridae</taxon>
        <taxon>Pentapetalae</taxon>
        <taxon>asterids</taxon>
        <taxon>lamiids</taxon>
        <taxon>Solanales</taxon>
        <taxon>Solanaceae</taxon>
        <taxon>Solanoideae</taxon>
        <taxon>Solaneae</taxon>
        <taxon>Solanum</taxon>
    </lineage>
</organism>
<dbReference type="SFLD" id="SFLDS00005">
    <property type="entry name" value="Isoprenoid_Synthase_Type_I"/>
    <property type="match status" value="1"/>
</dbReference>
<keyword evidence="2" id="KW-0479">Metal-binding</keyword>
<evidence type="ECO:0000256" key="1">
    <source>
        <dbReference type="ARBA" id="ARBA00004721"/>
    </source>
</evidence>
<dbReference type="GO" id="GO:0010333">
    <property type="term" value="F:terpene synthase activity"/>
    <property type="evidence" value="ECO:0007669"/>
    <property type="project" value="InterPro"/>
</dbReference>
<feature type="domain" description="Terpene synthase N-terminal" evidence="3">
    <location>
        <begin position="65"/>
        <end position="169"/>
    </location>
</feature>
<dbReference type="InterPro" id="IPR044814">
    <property type="entry name" value="Terpene_cyclase_plant_C1"/>
</dbReference>
<dbReference type="InterPro" id="IPR050148">
    <property type="entry name" value="Terpene_synthase-like"/>
</dbReference>
<reference evidence="5" key="1">
    <citation type="submission" date="2023-08" db="EMBL/GenBank/DDBJ databases">
        <title>A de novo genome assembly of Solanum verrucosum Schlechtendal, a Mexican diploid species geographically isolated from the other diploid A-genome species in potato relatives.</title>
        <authorList>
            <person name="Hosaka K."/>
        </authorList>
    </citation>
    <scope>NUCLEOTIDE SEQUENCE</scope>
    <source>
        <tissue evidence="5">Young leaves</tissue>
    </source>
</reference>
<dbReference type="Pfam" id="PF01397">
    <property type="entry name" value="Terpene_synth"/>
    <property type="match status" value="1"/>
</dbReference>
<gene>
    <name evidence="5" type="ORF">MTR67_024582</name>
</gene>
<dbReference type="EMBL" id="CP133616">
    <property type="protein sequence ID" value="WMV31197.1"/>
    <property type="molecule type" value="Genomic_DNA"/>
</dbReference>
<keyword evidence="6" id="KW-1185">Reference proteome</keyword>
<dbReference type="InterPro" id="IPR005630">
    <property type="entry name" value="Terpene_synthase_metal-bd"/>
</dbReference>
<feature type="domain" description="Terpene synthase metal-binding" evidence="4">
    <location>
        <begin position="194"/>
        <end position="432"/>
    </location>
</feature>
<dbReference type="InterPro" id="IPR034741">
    <property type="entry name" value="Terpene_cyclase-like_1_C"/>
</dbReference>